<protein>
    <submittedName>
        <fullName evidence="2">Uncharacterized protein</fullName>
    </submittedName>
</protein>
<feature type="transmembrane region" description="Helical" evidence="1">
    <location>
        <begin position="6"/>
        <end position="24"/>
    </location>
</feature>
<reference evidence="2 3" key="1">
    <citation type="submission" date="2014-07" db="EMBL/GenBank/DDBJ databases">
        <title>Epilithonimonas lactis LMG 22401 Genome.</title>
        <authorList>
            <person name="Pipes S.E."/>
            <person name="Stropko S.J."/>
        </authorList>
    </citation>
    <scope>NUCLEOTIDE SEQUENCE [LARGE SCALE GENOMIC DNA]</scope>
    <source>
        <strain evidence="2 3">LMG 24401</strain>
    </source>
</reference>
<dbReference type="EMBL" id="JPLY01000001">
    <property type="protein sequence ID" value="KFC23610.1"/>
    <property type="molecule type" value="Genomic_DNA"/>
</dbReference>
<keyword evidence="1" id="KW-0472">Membrane</keyword>
<dbReference type="STRING" id="421072.SAMN04488097_1617"/>
<evidence type="ECO:0000313" key="2">
    <source>
        <dbReference type="EMBL" id="KFC23610.1"/>
    </source>
</evidence>
<organism evidence="2 3">
    <name type="scientific">Epilithonimonas lactis</name>
    <dbReference type="NCBI Taxonomy" id="421072"/>
    <lineage>
        <taxon>Bacteria</taxon>
        <taxon>Pseudomonadati</taxon>
        <taxon>Bacteroidota</taxon>
        <taxon>Flavobacteriia</taxon>
        <taxon>Flavobacteriales</taxon>
        <taxon>Weeksellaceae</taxon>
        <taxon>Chryseobacterium group</taxon>
        <taxon>Epilithonimonas</taxon>
    </lineage>
</organism>
<evidence type="ECO:0000256" key="1">
    <source>
        <dbReference type="SAM" id="Phobius"/>
    </source>
</evidence>
<name>A0A085BMB5_9FLAO</name>
<evidence type="ECO:0000313" key="3">
    <source>
        <dbReference type="Proteomes" id="UP000028623"/>
    </source>
</evidence>
<comment type="caution">
    <text evidence="2">The sequence shown here is derived from an EMBL/GenBank/DDBJ whole genome shotgun (WGS) entry which is preliminary data.</text>
</comment>
<dbReference type="Proteomes" id="UP000028623">
    <property type="component" value="Unassembled WGS sequence"/>
</dbReference>
<dbReference type="AlphaFoldDB" id="A0A085BMB5"/>
<keyword evidence="1" id="KW-0812">Transmembrane</keyword>
<proteinExistence type="predicted"/>
<gene>
    <name evidence="2" type="ORF">IO89_03250</name>
</gene>
<keyword evidence="3" id="KW-1185">Reference proteome</keyword>
<feature type="transmembrane region" description="Helical" evidence="1">
    <location>
        <begin position="57"/>
        <end position="81"/>
    </location>
</feature>
<keyword evidence="1" id="KW-1133">Transmembrane helix</keyword>
<sequence>MNNIIYIVIIIGMLFLLKFGIRIFKNPEIIKKKSDDRNRKNLYGKFMLKYFPMSLSMYKITSVFIICYALIVIVLLITKIINPKF</sequence>
<accession>A0A085BMB5</accession>